<dbReference type="SUPFAM" id="SSF143503">
    <property type="entry name" value="PUG domain-like"/>
    <property type="match status" value="1"/>
</dbReference>
<dbReference type="InterPro" id="IPR018997">
    <property type="entry name" value="PUB_domain"/>
</dbReference>
<evidence type="ECO:0000256" key="1">
    <source>
        <dbReference type="SAM" id="MobiDB-lite"/>
    </source>
</evidence>
<sequence length="225" mass="24209">MNGENSEDECCLCGRLWDASCTGWPLCDTANCPNVCCSTCSQALIVSDMFYCPICSGSGESAAATVGGAIATAVSVCSELESLPLSRNSIQGLLKNLLKQPDNPKYRKLRLNNKKVKELLDLDPCRRLLTMVGFTEQELDREPVLMLEGSVNVCEVRQLLDILEGLSDESETAATEPPIKTTLGIDSDQSKRPVDSIEGDTDGTKPLANKEAGPHASKKPKTGDK</sequence>
<dbReference type="Pfam" id="PF09409">
    <property type="entry name" value="PUB"/>
    <property type="match status" value="1"/>
</dbReference>
<gene>
    <name evidence="3" type="ORF">CYCCA115_LOCUS24360</name>
</gene>
<feature type="region of interest" description="Disordered" evidence="1">
    <location>
        <begin position="169"/>
        <end position="225"/>
    </location>
</feature>
<dbReference type="CDD" id="cd09212">
    <property type="entry name" value="PUB"/>
    <property type="match status" value="1"/>
</dbReference>
<dbReference type="EMBL" id="CAKOGP040002502">
    <property type="protein sequence ID" value="CAJ1970341.1"/>
    <property type="molecule type" value="Genomic_DNA"/>
</dbReference>
<feature type="domain" description="PUB" evidence="2">
    <location>
        <begin position="90"/>
        <end position="153"/>
    </location>
</feature>
<keyword evidence="4" id="KW-1185">Reference proteome</keyword>
<proteinExistence type="predicted"/>
<dbReference type="Gene3D" id="1.20.58.2190">
    <property type="match status" value="1"/>
</dbReference>
<comment type="caution">
    <text evidence="3">The sequence shown here is derived from an EMBL/GenBank/DDBJ whole genome shotgun (WGS) entry which is preliminary data.</text>
</comment>
<evidence type="ECO:0000313" key="3">
    <source>
        <dbReference type="EMBL" id="CAJ1970341.1"/>
    </source>
</evidence>
<organism evidence="3 4">
    <name type="scientific">Cylindrotheca closterium</name>
    <dbReference type="NCBI Taxonomy" id="2856"/>
    <lineage>
        <taxon>Eukaryota</taxon>
        <taxon>Sar</taxon>
        <taxon>Stramenopiles</taxon>
        <taxon>Ochrophyta</taxon>
        <taxon>Bacillariophyta</taxon>
        <taxon>Bacillariophyceae</taxon>
        <taxon>Bacillariophycidae</taxon>
        <taxon>Bacillariales</taxon>
        <taxon>Bacillariaceae</taxon>
        <taxon>Cylindrotheca</taxon>
    </lineage>
</organism>
<evidence type="ECO:0000313" key="4">
    <source>
        <dbReference type="Proteomes" id="UP001295423"/>
    </source>
</evidence>
<dbReference type="Proteomes" id="UP001295423">
    <property type="component" value="Unassembled WGS sequence"/>
</dbReference>
<accession>A0AAD2GDK7</accession>
<feature type="compositionally biased region" description="Basic residues" evidence="1">
    <location>
        <begin position="216"/>
        <end position="225"/>
    </location>
</feature>
<name>A0AAD2GDK7_9STRA</name>
<protein>
    <recommendedName>
        <fullName evidence="2">PUB domain-containing protein</fullName>
    </recommendedName>
</protein>
<dbReference type="InterPro" id="IPR036339">
    <property type="entry name" value="PUB-like_dom_sf"/>
</dbReference>
<reference evidence="3" key="1">
    <citation type="submission" date="2023-08" db="EMBL/GenBank/DDBJ databases">
        <authorList>
            <person name="Audoor S."/>
            <person name="Bilcke G."/>
        </authorList>
    </citation>
    <scope>NUCLEOTIDE SEQUENCE</scope>
</reference>
<dbReference type="AlphaFoldDB" id="A0AAD2GDK7"/>
<evidence type="ECO:0000259" key="2">
    <source>
        <dbReference type="Pfam" id="PF09409"/>
    </source>
</evidence>